<protein>
    <recommendedName>
        <fullName evidence="9">Flagellar M-ring protein</fullName>
    </recommendedName>
</protein>
<gene>
    <name evidence="13" type="primary">fliF</name>
    <name evidence="13" type="ORF">CQU01_06630</name>
</gene>
<feature type="domain" description="Flagellar M-ring N-terminal" evidence="11">
    <location>
        <begin position="46"/>
        <end position="220"/>
    </location>
</feature>
<dbReference type="GO" id="GO:0009431">
    <property type="term" value="C:bacterial-type flagellum basal body, MS ring"/>
    <property type="evidence" value="ECO:0007669"/>
    <property type="project" value="InterPro"/>
</dbReference>
<organism evidence="13 14">
    <name type="scientific">Cerasibacillus quisquiliarum</name>
    <dbReference type="NCBI Taxonomy" id="227865"/>
    <lineage>
        <taxon>Bacteria</taxon>
        <taxon>Bacillati</taxon>
        <taxon>Bacillota</taxon>
        <taxon>Bacilli</taxon>
        <taxon>Bacillales</taxon>
        <taxon>Bacillaceae</taxon>
        <taxon>Cerasibacillus</taxon>
    </lineage>
</organism>
<evidence type="ECO:0000256" key="2">
    <source>
        <dbReference type="ARBA" id="ARBA00004651"/>
    </source>
</evidence>
<dbReference type="PANTHER" id="PTHR30046">
    <property type="entry name" value="FLAGELLAR M-RING PROTEIN"/>
    <property type="match status" value="1"/>
</dbReference>
<comment type="subcellular location">
    <subcellularLocation>
        <location evidence="1 9">Bacterial flagellum basal body</location>
    </subcellularLocation>
    <subcellularLocation>
        <location evidence="2">Cell membrane</location>
        <topology evidence="2">Multi-pass membrane protein</topology>
    </subcellularLocation>
</comment>
<dbReference type="Pfam" id="PF08345">
    <property type="entry name" value="YscJ_FliF_C"/>
    <property type="match status" value="1"/>
</dbReference>
<dbReference type="PRINTS" id="PR01009">
    <property type="entry name" value="FLGMRINGFLIF"/>
</dbReference>
<comment type="caution">
    <text evidence="13">The sequence shown here is derived from an EMBL/GenBank/DDBJ whole genome shotgun (WGS) entry which is preliminary data.</text>
</comment>
<keyword evidence="6 10" id="KW-1133">Transmembrane helix</keyword>
<evidence type="ECO:0000256" key="9">
    <source>
        <dbReference type="PIRNR" id="PIRNR004862"/>
    </source>
</evidence>
<evidence type="ECO:0000256" key="3">
    <source>
        <dbReference type="ARBA" id="ARBA00007971"/>
    </source>
</evidence>
<feature type="domain" description="Flagellar M-ring C-terminal" evidence="12">
    <location>
        <begin position="259"/>
        <end position="410"/>
    </location>
</feature>
<evidence type="ECO:0000256" key="1">
    <source>
        <dbReference type="ARBA" id="ARBA00004117"/>
    </source>
</evidence>
<dbReference type="Proteomes" id="UP000321491">
    <property type="component" value="Unassembled WGS sequence"/>
</dbReference>
<keyword evidence="13" id="KW-0282">Flagellum</keyword>
<name>A0A511UUZ5_9BACI</name>
<evidence type="ECO:0000313" key="13">
    <source>
        <dbReference type="EMBL" id="GEN30425.1"/>
    </source>
</evidence>
<dbReference type="InterPro" id="IPR043427">
    <property type="entry name" value="YscJ/FliF"/>
</dbReference>
<dbReference type="InterPro" id="IPR045851">
    <property type="entry name" value="AMP-bd_C_sf"/>
</dbReference>
<dbReference type="AlphaFoldDB" id="A0A511UUZ5"/>
<keyword evidence="13" id="KW-0969">Cilium</keyword>
<evidence type="ECO:0000259" key="12">
    <source>
        <dbReference type="Pfam" id="PF08345"/>
    </source>
</evidence>
<comment type="function">
    <text evidence="9">The M ring may be actively involved in energy transduction.</text>
</comment>
<evidence type="ECO:0000313" key="14">
    <source>
        <dbReference type="Proteomes" id="UP000321491"/>
    </source>
</evidence>
<evidence type="ECO:0000256" key="10">
    <source>
        <dbReference type="SAM" id="Phobius"/>
    </source>
</evidence>
<feature type="transmembrane region" description="Helical" evidence="10">
    <location>
        <begin position="456"/>
        <end position="476"/>
    </location>
</feature>
<evidence type="ECO:0000256" key="7">
    <source>
        <dbReference type="ARBA" id="ARBA00023136"/>
    </source>
</evidence>
<evidence type="ECO:0000259" key="11">
    <source>
        <dbReference type="Pfam" id="PF01514"/>
    </source>
</evidence>
<evidence type="ECO:0000256" key="6">
    <source>
        <dbReference type="ARBA" id="ARBA00022989"/>
    </source>
</evidence>
<evidence type="ECO:0000256" key="4">
    <source>
        <dbReference type="ARBA" id="ARBA00022475"/>
    </source>
</evidence>
<evidence type="ECO:0000256" key="5">
    <source>
        <dbReference type="ARBA" id="ARBA00022692"/>
    </source>
</evidence>
<dbReference type="GO" id="GO:0003774">
    <property type="term" value="F:cytoskeletal motor activity"/>
    <property type="evidence" value="ECO:0007669"/>
    <property type="project" value="InterPro"/>
</dbReference>
<dbReference type="Gene3D" id="3.30.300.30">
    <property type="match status" value="1"/>
</dbReference>
<dbReference type="Pfam" id="PF01514">
    <property type="entry name" value="YscJ_FliF"/>
    <property type="match status" value="1"/>
</dbReference>
<keyword evidence="7 10" id="KW-0472">Membrane</keyword>
<keyword evidence="13" id="KW-0966">Cell projection</keyword>
<feature type="transmembrane region" description="Helical" evidence="10">
    <location>
        <begin position="25"/>
        <end position="44"/>
    </location>
</feature>
<dbReference type="InterPro" id="IPR000067">
    <property type="entry name" value="FlgMring_FliF"/>
</dbReference>
<keyword evidence="5 10" id="KW-0812">Transmembrane</keyword>
<dbReference type="InterPro" id="IPR013556">
    <property type="entry name" value="Flag_M-ring_C"/>
</dbReference>
<evidence type="ECO:0000256" key="8">
    <source>
        <dbReference type="ARBA" id="ARBA00023143"/>
    </source>
</evidence>
<sequence>MKEKLKEYASNIQAFWQKRTKNQKAMLIGSTIAAIVLMITIIFFSTKTNFTPLYNNLSMQEANQVKAELDARDVPYELENGGKTINVPEEKVDDLLVELAGQGIPSSGNIDYSFFSENTSWGITDNEFNMLKLDAMQTELANLIKGIDGIQDAKVMINIPKEPLFVNEEVEPASASIVLHTEPGYQFEANQINALYTLVSKAVPNLEQENIAIMNQYFEYFDLDESKSQTTQDTHTYQQSVKKDIERDIQRRVQQMIAAMVGNDNVIVSVTADIDFTQENRVEEIVEPIDEENMEGLPVSIERIQETYSGNPNEVGGIAGVGEEDIAGYQGVEEADDGDYELVKETINNEFNRIKKEIVESPYKIRDLGIQVAVNNIKMIDGDEVEYLTAQEQNVVEEGIASILESMVQTTIDKTYEDEAVDVDEDLMDEGNISVVFQEFSGKLLEDEPRQSIPTWVYFIGAGLLLLVIVLIILFIRNKRESEMDINYVEDIPPSKNEEKDISEIEIDEDSDQVVRRKQLEKMAKEKPEEFAKLLRSWIGEE</sequence>
<proteinExistence type="inferred from homology"/>
<dbReference type="GO" id="GO:0071973">
    <property type="term" value="P:bacterial-type flagellum-dependent cell motility"/>
    <property type="evidence" value="ECO:0007669"/>
    <property type="project" value="InterPro"/>
</dbReference>
<keyword evidence="14" id="KW-1185">Reference proteome</keyword>
<comment type="similarity">
    <text evidence="3 9">Belongs to the FliF family.</text>
</comment>
<dbReference type="GO" id="GO:0005886">
    <property type="term" value="C:plasma membrane"/>
    <property type="evidence" value="ECO:0007669"/>
    <property type="project" value="UniProtKB-SubCell"/>
</dbReference>
<reference evidence="13 14" key="1">
    <citation type="submission" date="2019-07" db="EMBL/GenBank/DDBJ databases">
        <title>Whole genome shotgun sequence of Cerasibacillus quisquiliarum NBRC 102429.</title>
        <authorList>
            <person name="Hosoyama A."/>
            <person name="Uohara A."/>
            <person name="Ohji S."/>
            <person name="Ichikawa N."/>
        </authorList>
    </citation>
    <scope>NUCLEOTIDE SEQUENCE [LARGE SCALE GENOMIC DNA]</scope>
    <source>
        <strain evidence="13 14">NBRC 102429</strain>
    </source>
</reference>
<dbReference type="RefSeq" id="WP_146935679.1">
    <property type="nucleotide sequence ID" value="NZ_BJXW01000008.1"/>
</dbReference>
<keyword evidence="4" id="KW-1003">Cell membrane</keyword>
<accession>A0A511UUZ5</accession>
<keyword evidence="8 9" id="KW-0975">Bacterial flagellum</keyword>
<dbReference type="InterPro" id="IPR006182">
    <property type="entry name" value="FliF_N_dom"/>
</dbReference>
<dbReference type="PANTHER" id="PTHR30046:SF0">
    <property type="entry name" value="FLAGELLAR M-RING PROTEIN"/>
    <property type="match status" value="1"/>
</dbReference>
<dbReference type="NCBIfam" id="TIGR00206">
    <property type="entry name" value="fliF"/>
    <property type="match status" value="1"/>
</dbReference>
<dbReference type="PIRSF" id="PIRSF004862">
    <property type="entry name" value="FliF"/>
    <property type="match status" value="1"/>
</dbReference>
<dbReference type="EMBL" id="BJXW01000008">
    <property type="protein sequence ID" value="GEN30425.1"/>
    <property type="molecule type" value="Genomic_DNA"/>
</dbReference>
<dbReference type="OrthoDB" id="9807026at2"/>